<dbReference type="Pfam" id="PF03466">
    <property type="entry name" value="LysR_substrate"/>
    <property type="match status" value="1"/>
</dbReference>
<keyword evidence="4" id="KW-0804">Transcription</keyword>
<evidence type="ECO:0000256" key="4">
    <source>
        <dbReference type="ARBA" id="ARBA00023163"/>
    </source>
</evidence>
<sequence>MKDVDPLAGISVFVTAARSDNFTQAADRMGLTKSAVGKTVARLEQRLGVKLFHRTTRLTRLTADGEAYLAACTLALEEITAAQAALSSSNRVLNGRVHIDMPVAFGRRVVLPALIEIARPHPGLQLSLTFTDATSDLLQEDVDIAIRFGTLKDTAHLVARRLATQPRVICASPEYLRDHGEPTTLSELSAHRCVVGALRGPPMVWWVKDQGVEKRVTPPASHQISDGEAMVDAAARGLGLAQLPLSMVREHLGDGRLRSVLDAYAGSRIDIHAIWPKRAHLSPRVRYIVDGLIACAAQGRFD</sequence>
<organism evidence="6 7">
    <name type="scientific">Aquilutibacter rugosus</name>
    <dbReference type="NCBI Taxonomy" id="3115820"/>
    <lineage>
        <taxon>Bacteria</taxon>
        <taxon>Pseudomonadati</taxon>
        <taxon>Pseudomonadota</taxon>
        <taxon>Gammaproteobacteria</taxon>
        <taxon>Lysobacterales</taxon>
        <taxon>Lysobacteraceae</taxon>
        <taxon>Aquilutibacter</taxon>
    </lineage>
</organism>
<dbReference type="PRINTS" id="PR00039">
    <property type="entry name" value="HTHLYSR"/>
</dbReference>
<dbReference type="PROSITE" id="PS50931">
    <property type="entry name" value="HTH_LYSR"/>
    <property type="match status" value="1"/>
</dbReference>
<dbReference type="InterPro" id="IPR036388">
    <property type="entry name" value="WH-like_DNA-bd_sf"/>
</dbReference>
<evidence type="ECO:0000259" key="5">
    <source>
        <dbReference type="PROSITE" id="PS50931"/>
    </source>
</evidence>
<dbReference type="SUPFAM" id="SSF53850">
    <property type="entry name" value="Periplasmic binding protein-like II"/>
    <property type="match status" value="1"/>
</dbReference>
<evidence type="ECO:0000256" key="2">
    <source>
        <dbReference type="ARBA" id="ARBA00023015"/>
    </source>
</evidence>
<dbReference type="Gene3D" id="1.10.10.10">
    <property type="entry name" value="Winged helix-like DNA-binding domain superfamily/Winged helix DNA-binding domain"/>
    <property type="match status" value="1"/>
</dbReference>
<dbReference type="CDD" id="cd08475">
    <property type="entry name" value="PBP2_CrgA_like_6"/>
    <property type="match status" value="1"/>
</dbReference>
<dbReference type="PANTHER" id="PTHR30537">
    <property type="entry name" value="HTH-TYPE TRANSCRIPTIONAL REGULATOR"/>
    <property type="match status" value="1"/>
</dbReference>
<evidence type="ECO:0000256" key="3">
    <source>
        <dbReference type="ARBA" id="ARBA00023125"/>
    </source>
</evidence>
<accession>A0ABU7V236</accession>
<evidence type="ECO:0000313" key="6">
    <source>
        <dbReference type="EMBL" id="MEF2156368.1"/>
    </source>
</evidence>
<dbReference type="SUPFAM" id="SSF46785">
    <property type="entry name" value="Winged helix' DNA-binding domain"/>
    <property type="match status" value="1"/>
</dbReference>
<proteinExistence type="inferred from homology"/>
<dbReference type="Gene3D" id="3.40.190.290">
    <property type="match status" value="1"/>
</dbReference>
<comment type="similarity">
    <text evidence="1">Belongs to the LysR transcriptional regulatory family.</text>
</comment>
<protein>
    <submittedName>
        <fullName evidence="6">LysR substrate-binding domain-containing protein</fullName>
    </submittedName>
</protein>
<dbReference type="EMBL" id="JAZHBO010000002">
    <property type="protein sequence ID" value="MEF2156368.1"/>
    <property type="molecule type" value="Genomic_DNA"/>
</dbReference>
<keyword evidence="7" id="KW-1185">Reference proteome</keyword>
<dbReference type="InterPro" id="IPR036390">
    <property type="entry name" value="WH_DNA-bd_sf"/>
</dbReference>
<comment type="caution">
    <text evidence="6">The sequence shown here is derived from an EMBL/GenBank/DDBJ whole genome shotgun (WGS) entry which is preliminary data.</text>
</comment>
<keyword evidence="2" id="KW-0805">Transcription regulation</keyword>
<gene>
    <name evidence="6" type="ORF">V3390_09050</name>
</gene>
<dbReference type="RefSeq" id="WP_331704160.1">
    <property type="nucleotide sequence ID" value="NZ_JAZHBO010000002.1"/>
</dbReference>
<evidence type="ECO:0000313" key="7">
    <source>
        <dbReference type="Proteomes" id="UP001356170"/>
    </source>
</evidence>
<dbReference type="InterPro" id="IPR000847">
    <property type="entry name" value="LysR_HTH_N"/>
</dbReference>
<dbReference type="Proteomes" id="UP001356170">
    <property type="component" value="Unassembled WGS sequence"/>
</dbReference>
<dbReference type="PANTHER" id="PTHR30537:SF5">
    <property type="entry name" value="HTH-TYPE TRANSCRIPTIONAL ACTIVATOR TTDR-RELATED"/>
    <property type="match status" value="1"/>
</dbReference>
<evidence type="ECO:0000256" key="1">
    <source>
        <dbReference type="ARBA" id="ARBA00009437"/>
    </source>
</evidence>
<dbReference type="InterPro" id="IPR005119">
    <property type="entry name" value="LysR_subst-bd"/>
</dbReference>
<dbReference type="Pfam" id="PF00126">
    <property type="entry name" value="HTH_1"/>
    <property type="match status" value="1"/>
</dbReference>
<name>A0ABU7V236_9GAMM</name>
<reference evidence="6 7" key="1">
    <citation type="submission" date="2024-01" db="EMBL/GenBank/DDBJ databases">
        <title>Novel species of the genus Luteimonas isolated from rivers.</title>
        <authorList>
            <person name="Lu H."/>
        </authorList>
    </citation>
    <scope>NUCLEOTIDE SEQUENCE [LARGE SCALE GENOMIC DNA]</scope>
    <source>
        <strain evidence="6 7">FXH3W</strain>
    </source>
</reference>
<feature type="domain" description="HTH lysR-type" evidence="5">
    <location>
        <begin position="5"/>
        <end position="62"/>
    </location>
</feature>
<keyword evidence="3" id="KW-0238">DNA-binding</keyword>
<dbReference type="InterPro" id="IPR058163">
    <property type="entry name" value="LysR-type_TF_proteobact-type"/>
</dbReference>